<dbReference type="GO" id="GO:0005634">
    <property type="term" value="C:nucleus"/>
    <property type="evidence" value="ECO:0007669"/>
    <property type="project" value="TreeGrafter"/>
</dbReference>
<name>A0A418AU77_9STRA</name>
<dbReference type="AlphaFoldDB" id="A0A418AU77"/>
<proteinExistence type="predicted"/>
<evidence type="ECO:0000313" key="3">
    <source>
        <dbReference type="Proteomes" id="UP000285060"/>
    </source>
</evidence>
<evidence type="ECO:0000259" key="1">
    <source>
        <dbReference type="Pfam" id="PF03184"/>
    </source>
</evidence>
<sequence>MTAGYSSKIALVMDETSFLLHVIASVYYAQWMLGTMKPKKLITIALTTNAADTDTIDPLFIGTATKSRCFGGQTPAELDLDYYASKKSWMNLDMFNSYLEALNVKMAEQDRKFLMLVVNAPPRLVFESTPLSNIRVKKLPPNMTAFLQPLDAGIVAALKAKTKQRQLQMR</sequence>
<accession>A0A418AU77</accession>
<protein>
    <recommendedName>
        <fullName evidence="1">DDE-1 domain-containing protein</fullName>
    </recommendedName>
</protein>
<reference evidence="2 3" key="1">
    <citation type="submission" date="2018-08" db="EMBL/GenBank/DDBJ databases">
        <title>Aphanomyces genome sequencing and annotation.</title>
        <authorList>
            <person name="Minardi D."/>
            <person name="Oidtmann B."/>
            <person name="Van Der Giezen M."/>
            <person name="Studholme D.J."/>
        </authorList>
    </citation>
    <scope>NUCLEOTIDE SEQUENCE [LARGE SCALE GENOMIC DNA]</scope>
    <source>
        <strain evidence="2 3">NJM0002</strain>
    </source>
</reference>
<dbReference type="EMBL" id="QUSY01000497">
    <property type="protein sequence ID" value="RHY28989.1"/>
    <property type="molecule type" value="Genomic_DNA"/>
</dbReference>
<dbReference type="GO" id="GO:0003677">
    <property type="term" value="F:DNA binding"/>
    <property type="evidence" value="ECO:0007669"/>
    <property type="project" value="TreeGrafter"/>
</dbReference>
<organism evidence="2 3">
    <name type="scientific">Aphanomyces invadans</name>
    <dbReference type="NCBI Taxonomy" id="157072"/>
    <lineage>
        <taxon>Eukaryota</taxon>
        <taxon>Sar</taxon>
        <taxon>Stramenopiles</taxon>
        <taxon>Oomycota</taxon>
        <taxon>Saprolegniomycetes</taxon>
        <taxon>Saprolegniales</taxon>
        <taxon>Verrucalvaceae</taxon>
        <taxon>Aphanomyces</taxon>
    </lineage>
</organism>
<dbReference type="PANTHER" id="PTHR19303:SF73">
    <property type="entry name" value="PROTEIN PDC2"/>
    <property type="match status" value="1"/>
</dbReference>
<comment type="caution">
    <text evidence="2">The sequence shown here is derived from an EMBL/GenBank/DDBJ whole genome shotgun (WGS) entry which is preliminary data.</text>
</comment>
<gene>
    <name evidence="2" type="ORF">DYB32_005549</name>
</gene>
<dbReference type="InterPro" id="IPR050863">
    <property type="entry name" value="CenT-Element_Derived"/>
</dbReference>
<evidence type="ECO:0000313" key="2">
    <source>
        <dbReference type="EMBL" id="RHY28989.1"/>
    </source>
</evidence>
<dbReference type="InterPro" id="IPR004875">
    <property type="entry name" value="DDE_SF_endonuclease_dom"/>
</dbReference>
<dbReference type="Proteomes" id="UP000285060">
    <property type="component" value="Unassembled WGS sequence"/>
</dbReference>
<feature type="domain" description="DDE-1" evidence="1">
    <location>
        <begin position="40"/>
        <end position="168"/>
    </location>
</feature>
<keyword evidence="3" id="KW-1185">Reference proteome</keyword>
<dbReference type="PANTHER" id="PTHR19303">
    <property type="entry name" value="TRANSPOSON"/>
    <property type="match status" value="1"/>
</dbReference>
<dbReference type="Pfam" id="PF03184">
    <property type="entry name" value="DDE_1"/>
    <property type="match status" value="1"/>
</dbReference>